<sequence>MLYAMEPHIEHYQGDRSAVIQVLQDTQKAEGYISKARLKEISTQVGVPYSYTYAIATFYKAFSLQERGQYVIKVCDGTACHLKLSADIVDEIQQHLGIGLGETTEEKLFTLEQVNCLGACAMAPVMSINETLHGQLTRKKVRRILDELKTRHQHHPVGDEGTQPPSPAEEDERSFEHFLEKGKQWVHKIEEFFEKRREEP</sequence>
<protein>
    <submittedName>
        <fullName evidence="5">NADH-quinone oxidoreductase subunit NuoE</fullName>
        <ecNumber evidence="5">1.6.5.11</ecNumber>
    </submittedName>
</protein>
<evidence type="ECO:0000313" key="6">
    <source>
        <dbReference type="Proteomes" id="UP000649604"/>
    </source>
</evidence>
<reference evidence="5" key="1">
    <citation type="submission" date="2019-11" db="EMBL/GenBank/DDBJ databases">
        <title>Microbial mats filling the niche in hypersaline microbial mats.</title>
        <authorList>
            <person name="Wong H.L."/>
            <person name="Macleod F.I."/>
            <person name="White R.A. III"/>
            <person name="Burns B.P."/>
        </authorList>
    </citation>
    <scope>NUCLEOTIDE SEQUENCE</scope>
    <source>
        <strain evidence="5">Rbin_158</strain>
    </source>
</reference>
<dbReference type="InterPro" id="IPR042128">
    <property type="entry name" value="NuoE_dom"/>
</dbReference>
<evidence type="ECO:0000256" key="2">
    <source>
        <dbReference type="ARBA" id="ARBA00023004"/>
    </source>
</evidence>
<evidence type="ECO:0000256" key="4">
    <source>
        <dbReference type="SAM" id="MobiDB-lite"/>
    </source>
</evidence>
<dbReference type="SUPFAM" id="SSF52833">
    <property type="entry name" value="Thioredoxin-like"/>
    <property type="match status" value="1"/>
</dbReference>
<name>A0A9D5K0D2_9BACT</name>
<dbReference type="GO" id="GO:0016491">
    <property type="term" value="F:oxidoreductase activity"/>
    <property type="evidence" value="ECO:0007669"/>
    <property type="project" value="UniProtKB-KW"/>
</dbReference>
<dbReference type="GO" id="GO:0046872">
    <property type="term" value="F:metal ion binding"/>
    <property type="evidence" value="ECO:0007669"/>
    <property type="project" value="UniProtKB-KW"/>
</dbReference>
<dbReference type="Pfam" id="PF01257">
    <property type="entry name" value="2Fe-2S_thioredx"/>
    <property type="match status" value="1"/>
</dbReference>
<proteinExistence type="predicted"/>
<organism evidence="5 6">
    <name type="scientific">candidate division KSB3 bacterium</name>
    <dbReference type="NCBI Taxonomy" id="2044937"/>
    <lineage>
        <taxon>Bacteria</taxon>
        <taxon>candidate division KSB3</taxon>
    </lineage>
</organism>
<keyword evidence="1" id="KW-0479">Metal-binding</keyword>
<dbReference type="PANTHER" id="PTHR43342:SF1">
    <property type="entry name" value="BIFURCATING [FEFE] HYDROGENASE GAMMA SUBUNIT"/>
    <property type="match status" value="1"/>
</dbReference>
<dbReference type="PANTHER" id="PTHR43342">
    <property type="entry name" value="NADH-QUINONE OXIDOREDUCTASE, E SUBUNIT"/>
    <property type="match status" value="1"/>
</dbReference>
<comment type="caution">
    <text evidence="5">The sequence shown here is derived from an EMBL/GenBank/DDBJ whole genome shotgun (WGS) entry which is preliminary data.</text>
</comment>
<dbReference type="Proteomes" id="UP000649604">
    <property type="component" value="Unassembled WGS sequence"/>
</dbReference>
<evidence type="ECO:0000313" key="5">
    <source>
        <dbReference type="EMBL" id="MBD3327475.1"/>
    </source>
</evidence>
<keyword evidence="5" id="KW-0560">Oxidoreductase</keyword>
<dbReference type="InterPro" id="IPR041921">
    <property type="entry name" value="NuoE_N"/>
</dbReference>
<gene>
    <name evidence="5" type="primary">nuoE</name>
    <name evidence="5" type="ORF">GF339_23015</name>
</gene>
<evidence type="ECO:0000256" key="1">
    <source>
        <dbReference type="ARBA" id="ARBA00022723"/>
    </source>
</evidence>
<keyword evidence="3" id="KW-0411">Iron-sulfur</keyword>
<feature type="region of interest" description="Disordered" evidence="4">
    <location>
        <begin position="149"/>
        <end position="175"/>
    </location>
</feature>
<dbReference type="Gene3D" id="3.40.30.10">
    <property type="entry name" value="Glutaredoxin"/>
    <property type="match status" value="1"/>
</dbReference>
<dbReference type="GO" id="GO:0051536">
    <property type="term" value="F:iron-sulfur cluster binding"/>
    <property type="evidence" value="ECO:0007669"/>
    <property type="project" value="UniProtKB-KW"/>
</dbReference>
<evidence type="ECO:0000256" key="3">
    <source>
        <dbReference type="ARBA" id="ARBA00023014"/>
    </source>
</evidence>
<dbReference type="AlphaFoldDB" id="A0A9D5K0D2"/>
<dbReference type="NCBIfam" id="NF005722">
    <property type="entry name" value="PRK07539.1-2"/>
    <property type="match status" value="1"/>
</dbReference>
<dbReference type="EMBL" id="WJJP01000742">
    <property type="protein sequence ID" value="MBD3327475.1"/>
    <property type="molecule type" value="Genomic_DNA"/>
</dbReference>
<dbReference type="InterPro" id="IPR036249">
    <property type="entry name" value="Thioredoxin-like_sf"/>
</dbReference>
<dbReference type="CDD" id="cd03064">
    <property type="entry name" value="TRX_Fd_NuoE"/>
    <property type="match status" value="1"/>
</dbReference>
<dbReference type="Gene3D" id="1.10.10.1590">
    <property type="entry name" value="NADH-quinone oxidoreductase subunit E"/>
    <property type="match status" value="1"/>
</dbReference>
<dbReference type="InterPro" id="IPR028431">
    <property type="entry name" value="NADP_DH_HndA-like"/>
</dbReference>
<accession>A0A9D5K0D2</accession>
<dbReference type="EC" id="1.6.5.11" evidence="5"/>
<keyword evidence="2" id="KW-0408">Iron</keyword>